<dbReference type="Proteomes" id="UP000239649">
    <property type="component" value="Unassembled WGS sequence"/>
</dbReference>
<organism evidence="7 8">
    <name type="scientific">Micractinium conductrix</name>
    <dbReference type="NCBI Taxonomy" id="554055"/>
    <lineage>
        <taxon>Eukaryota</taxon>
        <taxon>Viridiplantae</taxon>
        <taxon>Chlorophyta</taxon>
        <taxon>core chlorophytes</taxon>
        <taxon>Trebouxiophyceae</taxon>
        <taxon>Chlorellales</taxon>
        <taxon>Chlorellaceae</taxon>
        <taxon>Chlorella clade</taxon>
        <taxon>Micractinium</taxon>
    </lineage>
</organism>
<dbReference type="Pfam" id="PF10250">
    <property type="entry name" value="O-FucT"/>
    <property type="match status" value="1"/>
</dbReference>
<evidence type="ECO:0000313" key="7">
    <source>
        <dbReference type="EMBL" id="PSC73527.1"/>
    </source>
</evidence>
<dbReference type="InterPro" id="IPR019378">
    <property type="entry name" value="GDP-Fuc_O-FucTrfase"/>
</dbReference>
<dbReference type="GO" id="GO:0006004">
    <property type="term" value="P:fucose metabolic process"/>
    <property type="evidence" value="ECO:0007669"/>
    <property type="project" value="UniProtKB-KW"/>
</dbReference>
<evidence type="ECO:0000313" key="8">
    <source>
        <dbReference type="Proteomes" id="UP000239649"/>
    </source>
</evidence>
<dbReference type="CDD" id="cd11296">
    <property type="entry name" value="O-FucT_like"/>
    <property type="match status" value="1"/>
</dbReference>
<dbReference type="OrthoDB" id="509977at2759"/>
<sequence>MVAARRHGGRLSRVLRLLVLSLAAALAWKAASVAWQQEGADGGGAAARGRTYLSYTTIFGLSNQLYSHVNALALAYAMGVDGVIMPPAQARETFNHTLEELMSKPLMTPRPLGTLLDLRKMQAHWRRNYGIALQEARSVALTDAHPDADSEARFPWRPVLDSLRPVGERADCVDAGTLWVPKSPKFFPRFSSLLDALAAARGMVAAARRKHGVKPCIILRSEALFHAWPLVSTKGITTIAANGVFFSPEVEVAVGRIAGAIGQPFNGLHLRLEPDMGLKEEEMMPSFFKGMSVLRFNTSTPLYVASGLLSYDDTDSMERYTKMLKAEGLCSDLWVKERVLEKSELAGLHSEQLALVDLLVLSRSAKLVGTRDSSFSLLARELRLLQYGLGRRSVQLRLGAIKKLPAKLRDPYGFDPFMALMPEKPPAATAAAAAAG</sequence>
<keyword evidence="4" id="KW-0119">Carbohydrate metabolism</keyword>
<keyword evidence="3" id="KW-0294">Fucose metabolism</keyword>
<evidence type="ECO:0000256" key="4">
    <source>
        <dbReference type="ARBA" id="ARBA00023277"/>
    </source>
</evidence>
<dbReference type="Gene3D" id="3.40.50.11350">
    <property type="match status" value="1"/>
</dbReference>
<feature type="chain" id="PRO_5015143543" description="O-fucosyltransferase family protein" evidence="6">
    <location>
        <begin position="28"/>
        <end position="436"/>
    </location>
</feature>
<evidence type="ECO:0000256" key="6">
    <source>
        <dbReference type="SAM" id="SignalP"/>
    </source>
</evidence>
<dbReference type="EMBL" id="LHPF02000007">
    <property type="protein sequence ID" value="PSC73527.1"/>
    <property type="molecule type" value="Genomic_DNA"/>
</dbReference>
<accession>A0A2P6VHI0</accession>
<dbReference type="GO" id="GO:0016740">
    <property type="term" value="F:transferase activity"/>
    <property type="evidence" value="ECO:0007669"/>
    <property type="project" value="UniProtKB-KW"/>
</dbReference>
<comment type="caution">
    <text evidence="7">The sequence shown here is derived from an EMBL/GenBank/DDBJ whole genome shotgun (WGS) entry which is preliminary data.</text>
</comment>
<reference evidence="7 8" key="1">
    <citation type="journal article" date="2018" name="Plant J.">
        <title>Genome sequences of Chlorella sorokiniana UTEX 1602 and Micractinium conductrix SAG 241.80: implications to maltose excretion by a green alga.</title>
        <authorList>
            <person name="Arriola M.B."/>
            <person name="Velmurugan N."/>
            <person name="Zhang Y."/>
            <person name="Plunkett M.H."/>
            <person name="Hondzo H."/>
            <person name="Barney B.M."/>
        </authorList>
    </citation>
    <scope>NUCLEOTIDE SEQUENCE [LARGE SCALE GENOMIC DNA]</scope>
    <source>
        <strain evidence="7 8">SAG 241.80</strain>
    </source>
</reference>
<feature type="signal peptide" evidence="6">
    <location>
        <begin position="1"/>
        <end position="27"/>
    </location>
</feature>
<keyword evidence="8" id="KW-1185">Reference proteome</keyword>
<dbReference type="AlphaFoldDB" id="A0A2P6VHI0"/>
<evidence type="ECO:0000256" key="5">
    <source>
        <dbReference type="ARBA" id="ARBA00030350"/>
    </source>
</evidence>
<dbReference type="STRING" id="554055.A0A2P6VHI0"/>
<comment type="similarity">
    <text evidence="1">Belongs to the glycosyltransferase GT106 family.</text>
</comment>
<proteinExistence type="inferred from homology"/>
<keyword evidence="6" id="KW-0732">Signal</keyword>
<protein>
    <recommendedName>
        <fullName evidence="5">O-fucosyltransferase family protein</fullName>
    </recommendedName>
</protein>
<keyword evidence="2" id="KW-0808">Transferase</keyword>
<gene>
    <name evidence="7" type="ORF">C2E20_3360</name>
</gene>
<evidence type="ECO:0000256" key="2">
    <source>
        <dbReference type="ARBA" id="ARBA00022679"/>
    </source>
</evidence>
<name>A0A2P6VHI0_9CHLO</name>
<evidence type="ECO:0000256" key="3">
    <source>
        <dbReference type="ARBA" id="ARBA00023253"/>
    </source>
</evidence>
<evidence type="ECO:0000256" key="1">
    <source>
        <dbReference type="ARBA" id="ARBA00007737"/>
    </source>
</evidence>